<feature type="region of interest" description="Disordered" evidence="1">
    <location>
        <begin position="61"/>
        <end position="87"/>
    </location>
</feature>
<sequence>MQKGWLISSMSGQNSNNGLKRCRLRRFKICKKQKTPAVRLRFSVLFDAWQLYAGLSCPSPCGQPPAVQKSSRHFCPPLESGSPTNNR</sequence>
<organism evidence="2 3">
    <name type="scientific">Cedecea neteri</name>
    <dbReference type="NCBI Taxonomy" id="158822"/>
    <lineage>
        <taxon>Bacteria</taxon>
        <taxon>Pseudomonadati</taxon>
        <taxon>Pseudomonadota</taxon>
        <taxon>Gammaproteobacteria</taxon>
        <taxon>Enterobacterales</taxon>
        <taxon>Enterobacteriaceae</taxon>
        <taxon>Cedecea</taxon>
    </lineage>
</organism>
<dbReference type="EMBL" id="UAVU01000003">
    <property type="protein sequence ID" value="SQA98545.1"/>
    <property type="molecule type" value="Genomic_DNA"/>
</dbReference>
<name>A0A2X2TGQ6_9ENTR</name>
<evidence type="ECO:0000256" key="1">
    <source>
        <dbReference type="SAM" id="MobiDB-lite"/>
    </source>
</evidence>
<accession>A0A2X2TGQ6</accession>
<gene>
    <name evidence="2" type="ORF">NCTC12120_02435</name>
</gene>
<evidence type="ECO:0000313" key="3">
    <source>
        <dbReference type="Proteomes" id="UP000251197"/>
    </source>
</evidence>
<dbReference type="AlphaFoldDB" id="A0A2X2TGQ6"/>
<protein>
    <submittedName>
        <fullName evidence="2">Uncharacterized protein</fullName>
    </submittedName>
</protein>
<proteinExistence type="predicted"/>
<dbReference type="Proteomes" id="UP000251197">
    <property type="component" value="Unassembled WGS sequence"/>
</dbReference>
<evidence type="ECO:0000313" key="2">
    <source>
        <dbReference type="EMBL" id="SQA98545.1"/>
    </source>
</evidence>
<reference evidence="2 3" key="1">
    <citation type="submission" date="2018-06" db="EMBL/GenBank/DDBJ databases">
        <authorList>
            <consortium name="Pathogen Informatics"/>
            <person name="Doyle S."/>
        </authorList>
    </citation>
    <scope>NUCLEOTIDE SEQUENCE [LARGE SCALE GENOMIC DNA]</scope>
    <source>
        <strain evidence="2 3">NCTC12120</strain>
    </source>
</reference>